<dbReference type="AlphaFoldDB" id="A0A371BWZ4"/>
<dbReference type="InterPro" id="IPR048941">
    <property type="entry name" value="ATG1-like_MIT2"/>
</dbReference>
<reference evidence="19 20" key="1">
    <citation type="submission" date="2018-07" db="EMBL/GenBank/DDBJ databases">
        <title>Draft Genome Assemblies for Five Robust Yarrowia lipolytica Strains Exhibiting High Lipid Production and Pentose Sugar Utilization and Sugar Alcohol Secretion from Undetoxified Lignocellulosic Biomass Hydrolysates.</title>
        <authorList>
            <consortium name="DOE Joint Genome Institute"/>
            <person name="Walker C."/>
            <person name="Ryu S."/>
            <person name="Na H."/>
            <person name="Zane M."/>
            <person name="LaButti K."/>
            <person name="Lipzen A."/>
            <person name="Haridas S."/>
            <person name="Barry K."/>
            <person name="Grigoriev I.V."/>
            <person name="Quarterman J."/>
            <person name="Slininger P."/>
            <person name="Dien B."/>
            <person name="Trinh C.T."/>
        </authorList>
    </citation>
    <scope>NUCLEOTIDE SEQUENCE [LARGE SCALE GENOMIC DNA]</scope>
    <source>
        <strain evidence="19 20">YB392</strain>
    </source>
</reference>
<dbReference type="Pfam" id="PF12063">
    <property type="entry name" value="ATG1-like_MIT1"/>
    <property type="match status" value="1"/>
</dbReference>
<feature type="compositionally biased region" description="Polar residues" evidence="18">
    <location>
        <begin position="342"/>
        <end position="367"/>
    </location>
</feature>
<feature type="compositionally biased region" description="Gly residues" evidence="18">
    <location>
        <begin position="459"/>
        <end position="477"/>
    </location>
</feature>
<dbReference type="GO" id="GO:0010506">
    <property type="term" value="P:regulation of autophagy"/>
    <property type="evidence" value="ECO:0007669"/>
    <property type="project" value="InterPro"/>
</dbReference>
<dbReference type="OMA" id="INNVVQW"/>
<dbReference type="GO" id="GO:0034727">
    <property type="term" value="P:piecemeal microautophagy of the nucleus"/>
    <property type="evidence" value="ECO:0007669"/>
    <property type="project" value="TreeGrafter"/>
</dbReference>
<dbReference type="SMR" id="A0A371BWZ4"/>
<evidence type="ECO:0000256" key="10">
    <source>
        <dbReference type="ARBA" id="ARBA00022777"/>
    </source>
</evidence>
<keyword evidence="8" id="KW-0808">Transferase</keyword>
<evidence type="ECO:0000256" key="7">
    <source>
        <dbReference type="ARBA" id="ARBA00022490"/>
    </source>
</evidence>
<dbReference type="GO" id="GO:0005829">
    <property type="term" value="C:cytosol"/>
    <property type="evidence" value="ECO:0007669"/>
    <property type="project" value="TreeGrafter"/>
</dbReference>
<feature type="binding site" evidence="17">
    <location>
        <position position="36"/>
    </location>
    <ligand>
        <name>ATP</name>
        <dbReference type="ChEBI" id="CHEBI:30616"/>
    </ligand>
</feature>
<keyword evidence="7" id="KW-0963">Cytoplasm</keyword>
<dbReference type="EC" id="2.7.11.1" evidence="3"/>
<evidence type="ECO:0000256" key="2">
    <source>
        <dbReference type="ARBA" id="ARBA00004496"/>
    </source>
</evidence>
<evidence type="ECO:0000256" key="14">
    <source>
        <dbReference type="ARBA" id="ARBA00023136"/>
    </source>
</evidence>
<evidence type="ECO:0000256" key="8">
    <source>
        <dbReference type="ARBA" id="ARBA00022679"/>
    </source>
</evidence>
<dbReference type="CDD" id="cd14009">
    <property type="entry name" value="STKc_ATG1_ULK_like"/>
    <property type="match status" value="1"/>
</dbReference>
<keyword evidence="6" id="KW-0813">Transport</keyword>
<dbReference type="PANTHER" id="PTHR24348">
    <property type="entry name" value="SERINE/THREONINE-PROTEIN KINASE UNC-51-RELATED"/>
    <property type="match status" value="1"/>
</dbReference>
<comment type="subcellular location">
    <subcellularLocation>
        <location evidence="2">Cytoplasm</location>
    </subcellularLocation>
    <subcellularLocation>
        <location evidence="1">Endomembrane system</location>
    </subcellularLocation>
</comment>
<dbReference type="Pfam" id="PF00069">
    <property type="entry name" value="Pkinase"/>
    <property type="match status" value="1"/>
</dbReference>
<keyword evidence="9 17" id="KW-0547">Nucleotide-binding</keyword>
<evidence type="ECO:0000256" key="1">
    <source>
        <dbReference type="ARBA" id="ARBA00004308"/>
    </source>
</evidence>
<dbReference type="InterPro" id="IPR008271">
    <property type="entry name" value="Ser/Thr_kinase_AS"/>
</dbReference>
<protein>
    <recommendedName>
        <fullName evidence="4">Serine/threonine-protein kinase ATG1</fullName>
        <ecNumber evidence="3">2.7.11.1</ecNumber>
    </recommendedName>
    <alternativeName>
        <fullName evidence="15">Autophagy-related protein 1</fullName>
    </alternativeName>
    <alternativeName>
        <fullName evidence="5">Serine/threonine-protein kinase atg1</fullName>
    </alternativeName>
</protein>
<evidence type="ECO:0000256" key="12">
    <source>
        <dbReference type="ARBA" id="ARBA00022927"/>
    </source>
</evidence>
<dbReference type="GO" id="GO:0034045">
    <property type="term" value="C:phagophore assembly site membrane"/>
    <property type="evidence" value="ECO:0007669"/>
    <property type="project" value="TreeGrafter"/>
</dbReference>
<proteinExistence type="inferred from homology"/>
<keyword evidence="12" id="KW-0653">Protein transport</keyword>
<dbReference type="Proteomes" id="UP000256601">
    <property type="component" value="Unassembled WGS sequence"/>
</dbReference>
<keyword evidence="13" id="KW-0072">Autophagy</keyword>
<organism evidence="19 20">
    <name type="scientific">Yarrowia lipolytica</name>
    <name type="common">Candida lipolytica</name>
    <dbReference type="NCBI Taxonomy" id="4952"/>
    <lineage>
        <taxon>Eukaryota</taxon>
        <taxon>Fungi</taxon>
        <taxon>Dikarya</taxon>
        <taxon>Ascomycota</taxon>
        <taxon>Saccharomycotina</taxon>
        <taxon>Dipodascomycetes</taxon>
        <taxon>Dipodascales</taxon>
        <taxon>Dipodascales incertae sedis</taxon>
        <taxon>Yarrowia</taxon>
    </lineage>
</organism>
<dbReference type="GO" id="GO:0000329">
    <property type="term" value="C:fungal-type vacuole membrane"/>
    <property type="evidence" value="ECO:0007669"/>
    <property type="project" value="EnsemblFungi"/>
</dbReference>
<feature type="compositionally biased region" description="Low complexity" evidence="18">
    <location>
        <begin position="478"/>
        <end position="498"/>
    </location>
</feature>
<dbReference type="EMBL" id="KZ859195">
    <property type="protein sequence ID" value="RDW22606.1"/>
    <property type="molecule type" value="Genomic_DNA"/>
</dbReference>
<dbReference type="GO" id="GO:0012505">
    <property type="term" value="C:endomembrane system"/>
    <property type="evidence" value="ECO:0007669"/>
    <property type="project" value="UniProtKB-SubCell"/>
</dbReference>
<dbReference type="InterPro" id="IPR045269">
    <property type="entry name" value="Atg1-like"/>
</dbReference>
<dbReference type="InterPro" id="IPR000719">
    <property type="entry name" value="Prot_kinase_dom"/>
</dbReference>
<dbReference type="InterPro" id="IPR017441">
    <property type="entry name" value="Protein_kinase_ATP_BS"/>
</dbReference>
<evidence type="ECO:0000256" key="18">
    <source>
        <dbReference type="SAM" id="MobiDB-lite"/>
    </source>
</evidence>
<dbReference type="OrthoDB" id="346907at2759"/>
<keyword evidence="10 19" id="KW-0418">Kinase</keyword>
<evidence type="ECO:0000256" key="16">
    <source>
        <dbReference type="ARBA" id="ARBA00060750"/>
    </source>
</evidence>
<evidence type="ECO:0000256" key="4">
    <source>
        <dbReference type="ARBA" id="ARBA00018572"/>
    </source>
</evidence>
<evidence type="ECO:0000256" key="11">
    <source>
        <dbReference type="ARBA" id="ARBA00022840"/>
    </source>
</evidence>
<dbReference type="GO" id="GO:0042594">
    <property type="term" value="P:response to starvation"/>
    <property type="evidence" value="ECO:0007669"/>
    <property type="project" value="TreeGrafter"/>
</dbReference>
<feature type="region of interest" description="Disordered" evidence="18">
    <location>
        <begin position="340"/>
        <end position="380"/>
    </location>
</feature>
<evidence type="ECO:0000256" key="6">
    <source>
        <dbReference type="ARBA" id="ARBA00022448"/>
    </source>
</evidence>
<accession>A0A371BWZ4</accession>
<evidence type="ECO:0000313" key="20">
    <source>
        <dbReference type="Proteomes" id="UP000256601"/>
    </source>
</evidence>
<dbReference type="Gene3D" id="1.10.510.10">
    <property type="entry name" value="Transferase(Phosphotransferase) domain 1"/>
    <property type="match status" value="1"/>
</dbReference>
<feature type="region of interest" description="Disordered" evidence="18">
    <location>
        <begin position="454"/>
        <end position="514"/>
    </location>
</feature>
<dbReference type="GO" id="GO:0000423">
    <property type="term" value="P:mitophagy"/>
    <property type="evidence" value="ECO:0007669"/>
    <property type="project" value="EnsemblFungi"/>
</dbReference>
<evidence type="ECO:0000256" key="13">
    <source>
        <dbReference type="ARBA" id="ARBA00023006"/>
    </source>
</evidence>
<dbReference type="Pfam" id="PF21127">
    <property type="entry name" value="ATG1-like_MIT2"/>
    <property type="match status" value="1"/>
</dbReference>
<dbReference type="GO" id="GO:0000045">
    <property type="term" value="P:autophagosome assembly"/>
    <property type="evidence" value="ECO:0007669"/>
    <property type="project" value="TreeGrafter"/>
</dbReference>
<dbReference type="FunFam" id="3.30.200.20:FF:000042">
    <property type="entry name" value="Aurora kinase A"/>
    <property type="match status" value="1"/>
</dbReference>
<evidence type="ECO:0000313" key="19">
    <source>
        <dbReference type="EMBL" id="RDW22606.1"/>
    </source>
</evidence>
<dbReference type="VEuPathDB" id="FungiDB:YALI0_D25388g"/>
<dbReference type="PROSITE" id="PS00108">
    <property type="entry name" value="PROTEIN_KINASE_ST"/>
    <property type="match status" value="1"/>
</dbReference>
<evidence type="ECO:0000256" key="3">
    <source>
        <dbReference type="ARBA" id="ARBA00012513"/>
    </source>
</evidence>
<name>A0A371BWZ4_YARLL</name>
<gene>
    <name evidence="19" type="ORF">B0I71DRAFT_137298</name>
</gene>
<keyword evidence="14" id="KW-0472">Membrane</keyword>
<dbReference type="SUPFAM" id="SSF56112">
    <property type="entry name" value="Protein kinase-like (PK-like)"/>
    <property type="match status" value="1"/>
</dbReference>
<dbReference type="InterPro" id="IPR022708">
    <property type="entry name" value="Atg1-like_tMIT"/>
</dbReference>
<dbReference type="VEuPathDB" id="FungiDB:YALI1_D33696g"/>
<dbReference type="SMART" id="SM00220">
    <property type="entry name" value="S_TKc"/>
    <property type="match status" value="1"/>
</dbReference>
<evidence type="ECO:0000256" key="15">
    <source>
        <dbReference type="ARBA" id="ARBA00030237"/>
    </source>
</evidence>
<evidence type="ECO:0000256" key="9">
    <source>
        <dbReference type="ARBA" id="ARBA00022741"/>
    </source>
</evidence>
<dbReference type="PROSITE" id="PS00107">
    <property type="entry name" value="PROTEIN_KINASE_ATP"/>
    <property type="match status" value="1"/>
</dbReference>
<dbReference type="FunFam" id="1.10.510.10:FF:000817">
    <property type="entry name" value="Serine/threonine-protein kinase ATG1"/>
    <property type="match status" value="1"/>
</dbReference>
<dbReference type="PANTHER" id="PTHR24348:SF22">
    <property type="entry name" value="NON-SPECIFIC SERINE_THREONINE PROTEIN KINASE"/>
    <property type="match status" value="1"/>
</dbReference>
<dbReference type="GO" id="GO:0005776">
    <property type="term" value="C:autophagosome"/>
    <property type="evidence" value="ECO:0007669"/>
    <property type="project" value="TreeGrafter"/>
</dbReference>
<feature type="compositionally biased region" description="Basic and acidic residues" evidence="18">
    <location>
        <begin position="414"/>
        <end position="429"/>
    </location>
</feature>
<feature type="compositionally biased region" description="Low complexity" evidence="18">
    <location>
        <begin position="369"/>
        <end position="380"/>
    </location>
</feature>
<dbReference type="GO" id="GO:0005524">
    <property type="term" value="F:ATP binding"/>
    <property type="evidence" value="ECO:0007669"/>
    <property type="project" value="UniProtKB-UniRule"/>
</dbReference>
<sequence>MSSIKSYTIGNELGRGSFATVYKGEHVASGSPVAIKSVLRAKLNRKLLENLGSEISILKQMKHPHVVELLDFQETPTHFHLVMEYCSLGDLSFFLKKKKELSETLPLVASLLRRYPSNTRGLHEELVRHFVHQLSAALEFLRQKNLVHRDIKPQNLLLCPPSLSEMDAQNANLYGRWELPILKIADFGFARILPASALAETLCGSPLYMAPEILRYEKYNAKADLWSVGAVTYEMVVGKPPFKANNYVELLKTIEQSNDVIGFGREPPSEDMQDFVRCLLKKNPADRIGFKEYFEHPIIANKQVIGSGEELDRSQLDPRMYISEYIQEADLPKLDLDREMDSFSQKRSTQKSSPKNSTNKTLSSTVKNPLLELTSPSPGSSLLLTRKNESLFLESEYVVVEKRQVEVNTLADELAREPDERRPSSERRFSLTYGAPTGAMARALSMASARLLGEKKNGAGHGSGNGSRNGSGNGSGNGARLSAGAALSGTSSGTSTTGKSPPVPATTTPSLSEREIVETLEEIAAKARSIALLADVKYSQIQDDVDNPDMNLPDSVSSSIAEEAMLLYVKTLSLLSLAMDQAGAWWSNNHKDNKMVSSHFNEIIQWTRSAFNESLERAETVKKKVSSGTTHTTAEKLIFDRALEMSRDAAVQEISGDFTGCESAYTTSIWMLEALLEDDEDGLGEEDRRIVERFISSITKRLVILRGQQE</sequence>
<evidence type="ECO:0000256" key="5">
    <source>
        <dbReference type="ARBA" id="ARBA00019599"/>
    </source>
</evidence>
<dbReference type="GO" id="GO:0015031">
    <property type="term" value="P:protein transport"/>
    <property type="evidence" value="ECO:0007669"/>
    <property type="project" value="UniProtKB-KW"/>
</dbReference>
<evidence type="ECO:0000256" key="17">
    <source>
        <dbReference type="PROSITE-ProRule" id="PRU10141"/>
    </source>
</evidence>
<comment type="similarity">
    <text evidence="16">Belongs to the protein kinase superfamily. Ser/Thr protein kinase family. APG1/unc-51/ULK1 subfamily.</text>
</comment>
<dbReference type="InterPro" id="IPR011009">
    <property type="entry name" value="Kinase-like_dom_sf"/>
</dbReference>
<dbReference type="PROSITE" id="PS50011">
    <property type="entry name" value="PROTEIN_KINASE_DOM"/>
    <property type="match status" value="1"/>
</dbReference>
<dbReference type="GO" id="GO:0061709">
    <property type="term" value="P:reticulophagy"/>
    <property type="evidence" value="ECO:0007669"/>
    <property type="project" value="TreeGrafter"/>
</dbReference>
<keyword evidence="11 17" id="KW-0067">ATP-binding</keyword>
<feature type="region of interest" description="Disordered" evidence="18">
    <location>
        <begin position="414"/>
        <end position="433"/>
    </location>
</feature>
<dbReference type="GO" id="GO:0004674">
    <property type="term" value="F:protein serine/threonine kinase activity"/>
    <property type="evidence" value="ECO:0007669"/>
    <property type="project" value="UniProtKB-EC"/>
</dbReference>